<dbReference type="AlphaFoldDB" id="A0A6B0UU50"/>
<dbReference type="EMBL" id="GIFC01011102">
    <property type="protein sequence ID" value="MXU93185.1"/>
    <property type="molecule type" value="Transcribed_RNA"/>
</dbReference>
<accession>A0A6B0UU50</accession>
<reference evidence="1" key="1">
    <citation type="submission" date="2019-12" db="EMBL/GenBank/DDBJ databases">
        <title>An insight into the sialome of adult female Ixodes ricinus ticks feeding for 6 days.</title>
        <authorList>
            <person name="Perner J."/>
            <person name="Ribeiro J.M.C."/>
        </authorList>
    </citation>
    <scope>NUCLEOTIDE SEQUENCE</scope>
    <source>
        <strain evidence="1">Semi-engorged</strain>
        <tissue evidence="1">Salivary glands</tissue>
    </source>
</reference>
<name>A0A6B0UU50_IXORI</name>
<sequence length="142" mass="15450">MAWMALNLRSRSKFCAASLGLGSSRLVMPLPVQEGSTRMNSASQYGLCSGSTVRKSAVRTLQMSETPARCTRSRSERVRSWSWSMARILPVFSIRAAIYVVFIPGAAQASITTEPGVGARATTAMPEALSCKSRWRSATSWL</sequence>
<evidence type="ECO:0000313" key="1">
    <source>
        <dbReference type="EMBL" id="MXU93185.1"/>
    </source>
</evidence>
<protein>
    <submittedName>
        <fullName evidence="1">Uncharacterized protein</fullName>
    </submittedName>
</protein>
<proteinExistence type="predicted"/>
<organism evidence="1">
    <name type="scientific">Ixodes ricinus</name>
    <name type="common">Common tick</name>
    <name type="synonym">Acarus ricinus</name>
    <dbReference type="NCBI Taxonomy" id="34613"/>
    <lineage>
        <taxon>Eukaryota</taxon>
        <taxon>Metazoa</taxon>
        <taxon>Ecdysozoa</taxon>
        <taxon>Arthropoda</taxon>
        <taxon>Chelicerata</taxon>
        <taxon>Arachnida</taxon>
        <taxon>Acari</taxon>
        <taxon>Parasitiformes</taxon>
        <taxon>Ixodida</taxon>
        <taxon>Ixodoidea</taxon>
        <taxon>Ixodidae</taxon>
        <taxon>Ixodinae</taxon>
        <taxon>Ixodes</taxon>
    </lineage>
</organism>